<feature type="domain" description="Peptidase A1" evidence="6">
    <location>
        <begin position="59"/>
        <end position="393"/>
    </location>
</feature>
<dbReference type="SUPFAM" id="SSF50630">
    <property type="entry name" value="Acid proteases"/>
    <property type="match status" value="1"/>
</dbReference>
<proteinExistence type="inferred from homology"/>
<dbReference type="Gene3D" id="2.40.70.10">
    <property type="entry name" value="Acid Proteases"/>
    <property type="match status" value="2"/>
</dbReference>
<dbReference type="InterPro" id="IPR001461">
    <property type="entry name" value="Aspartic_peptidase_A1"/>
</dbReference>
<comment type="caution">
    <text evidence="7">The sequence shown here is derived from an EMBL/GenBank/DDBJ whole genome shotgun (WGS) entry which is preliminary data.</text>
</comment>
<comment type="similarity">
    <text evidence="1">Belongs to the peptidase A1 family.</text>
</comment>
<keyword evidence="5" id="KW-0732">Signal</keyword>
<dbReference type="InterPro" id="IPR034164">
    <property type="entry name" value="Pepsin-like_dom"/>
</dbReference>
<keyword evidence="4" id="KW-0812">Transmembrane</keyword>
<evidence type="ECO:0000259" key="6">
    <source>
        <dbReference type="PROSITE" id="PS51767"/>
    </source>
</evidence>
<dbReference type="GO" id="GO:0006508">
    <property type="term" value="P:proteolysis"/>
    <property type="evidence" value="ECO:0007669"/>
    <property type="project" value="InterPro"/>
</dbReference>
<organism evidence="7 8">
    <name type="scientific">Moniliophthora roreri</name>
    <name type="common">Frosty pod rot fungus</name>
    <name type="synonym">Monilia roreri</name>
    <dbReference type="NCBI Taxonomy" id="221103"/>
    <lineage>
        <taxon>Eukaryota</taxon>
        <taxon>Fungi</taxon>
        <taxon>Dikarya</taxon>
        <taxon>Basidiomycota</taxon>
        <taxon>Agaricomycotina</taxon>
        <taxon>Agaricomycetes</taxon>
        <taxon>Agaricomycetidae</taxon>
        <taxon>Agaricales</taxon>
        <taxon>Marasmiineae</taxon>
        <taxon>Marasmiaceae</taxon>
        <taxon>Moniliophthora</taxon>
    </lineage>
</organism>
<evidence type="ECO:0000313" key="7">
    <source>
        <dbReference type="EMBL" id="KTB40504.1"/>
    </source>
</evidence>
<keyword evidence="4" id="KW-0472">Membrane</keyword>
<dbReference type="InterPro" id="IPR033121">
    <property type="entry name" value="PEPTIDASE_A1"/>
</dbReference>
<dbReference type="AlphaFoldDB" id="A0A0W0FW63"/>
<evidence type="ECO:0000313" key="8">
    <source>
        <dbReference type="Proteomes" id="UP000054988"/>
    </source>
</evidence>
<dbReference type="CDD" id="cd05471">
    <property type="entry name" value="pepsin_like"/>
    <property type="match status" value="1"/>
</dbReference>
<gene>
    <name evidence="7" type="ORF">WG66_6887</name>
</gene>
<evidence type="ECO:0000256" key="5">
    <source>
        <dbReference type="SAM" id="SignalP"/>
    </source>
</evidence>
<sequence length="622" mass="68619">MHSFIPLSLLLITFNFSLHALGVKIPFHVLPAKYPSTNHRLIRRGSGTVPLQNIGNAQYVANITLAGVELPVLLDTGSSDLWVNFPSSPPSTTDLGKSLSLHYAIGSATGRIVSAPLQFGGYTVDKQAFLRVDNADSFSSDIHKQGYAGLMGLGPNSGSQIMDKIDSHSADSVLSRIFTQNKTNQNFMSFMLDRKGTPSHLVTGQITISEIVPGWENITSMPKLDVEQVHRLLDSDQHWQALTDKDNGIIGPDGQVIKVKTIVPKAPKSQLVTVFDSGFTFSQVPRDVSDAIYGRVQGAVYDSKNEWWTVPCGQMLNISFNFGGKNYPIHPLDTVDDNFNVRNANGDRVCIGAFQPITSAFSLLGNYDMIMGMNFLRNAYTLMDFGNWVEGASTDRNDPYIQLLSVTDVNQAHADFVSLRLSGTDITADAKWSLLPADQMQHSPVSDEEKKKKYQEMVLSRWPYILMGCLLFVILVIGCIIWKCCRRRRAKKNAKGKTEKGESTMFGTSGQPASYAPLEEPNTASTYDLPLKEPPSSASPGFPHHDTRQSYMNHPDQNHSGFLPSESRSSFNSYRQQDVPSLSYQGDYSHKPPSPGYGGSSPYGSPGGGYGYNTNQQQQYYH</sequence>
<dbReference type="InterPro" id="IPR001969">
    <property type="entry name" value="Aspartic_peptidase_AS"/>
</dbReference>
<feature type="compositionally biased region" description="Gly residues" evidence="3">
    <location>
        <begin position="596"/>
        <end position="611"/>
    </location>
</feature>
<feature type="chain" id="PRO_5006902139" description="Peptidase A1 domain-containing protein" evidence="5">
    <location>
        <begin position="23"/>
        <end position="622"/>
    </location>
</feature>
<dbReference type="PROSITE" id="PS00141">
    <property type="entry name" value="ASP_PROTEASE"/>
    <property type="match status" value="1"/>
</dbReference>
<dbReference type="InterPro" id="IPR021109">
    <property type="entry name" value="Peptidase_aspartic_dom_sf"/>
</dbReference>
<feature type="region of interest" description="Disordered" evidence="3">
    <location>
        <begin position="492"/>
        <end position="622"/>
    </location>
</feature>
<dbReference type="eggNOG" id="KOG1339">
    <property type="taxonomic scope" value="Eukaryota"/>
</dbReference>
<keyword evidence="2" id="KW-0064">Aspartyl protease</keyword>
<feature type="transmembrane region" description="Helical" evidence="4">
    <location>
        <begin position="462"/>
        <end position="482"/>
    </location>
</feature>
<evidence type="ECO:0000256" key="1">
    <source>
        <dbReference type="ARBA" id="ARBA00007447"/>
    </source>
</evidence>
<feature type="compositionally biased region" description="Polar residues" evidence="3">
    <location>
        <begin position="566"/>
        <end position="586"/>
    </location>
</feature>
<name>A0A0W0FW63_MONRR</name>
<dbReference type="EMBL" id="LATX01001573">
    <property type="protein sequence ID" value="KTB40504.1"/>
    <property type="molecule type" value="Genomic_DNA"/>
</dbReference>
<dbReference type="PANTHER" id="PTHR47966:SF73">
    <property type="entry name" value="PEPTIDASE A1 DOMAIN-CONTAINING PROTEIN"/>
    <property type="match status" value="1"/>
</dbReference>
<evidence type="ECO:0000256" key="3">
    <source>
        <dbReference type="SAM" id="MobiDB-lite"/>
    </source>
</evidence>
<dbReference type="Proteomes" id="UP000054988">
    <property type="component" value="Unassembled WGS sequence"/>
</dbReference>
<keyword evidence="2" id="KW-0645">Protease</keyword>
<dbReference type="PROSITE" id="PS51767">
    <property type="entry name" value="PEPTIDASE_A1"/>
    <property type="match status" value="1"/>
</dbReference>
<accession>A0A0W0FW63</accession>
<reference evidence="7 8" key="1">
    <citation type="submission" date="2015-12" db="EMBL/GenBank/DDBJ databases">
        <title>Draft genome sequence of Moniliophthora roreri, the causal agent of frosty pod rot of cacao.</title>
        <authorList>
            <person name="Aime M.C."/>
            <person name="Diaz-Valderrama J.R."/>
            <person name="Kijpornyongpan T."/>
            <person name="Phillips-Mora W."/>
        </authorList>
    </citation>
    <scope>NUCLEOTIDE SEQUENCE [LARGE SCALE GENOMIC DNA]</scope>
    <source>
        <strain evidence="7 8">MCA 2952</strain>
    </source>
</reference>
<dbReference type="GO" id="GO:0004190">
    <property type="term" value="F:aspartic-type endopeptidase activity"/>
    <property type="evidence" value="ECO:0007669"/>
    <property type="project" value="UniProtKB-KW"/>
</dbReference>
<evidence type="ECO:0000256" key="2">
    <source>
        <dbReference type="ARBA" id="ARBA00022750"/>
    </source>
</evidence>
<feature type="signal peptide" evidence="5">
    <location>
        <begin position="1"/>
        <end position="22"/>
    </location>
</feature>
<keyword evidence="4" id="KW-1133">Transmembrane helix</keyword>
<protein>
    <recommendedName>
        <fullName evidence="6">Peptidase A1 domain-containing protein</fullName>
    </recommendedName>
</protein>
<keyword evidence="2" id="KW-0378">Hydrolase</keyword>
<dbReference type="PANTHER" id="PTHR47966">
    <property type="entry name" value="BETA-SITE APP-CLEAVING ENZYME, ISOFORM A-RELATED"/>
    <property type="match status" value="1"/>
</dbReference>
<dbReference type="Pfam" id="PF00026">
    <property type="entry name" value="Asp"/>
    <property type="match status" value="1"/>
</dbReference>
<feature type="compositionally biased region" description="Low complexity" evidence="3">
    <location>
        <begin position="612"/>
        <end position="622"/>
    </location>
</feature>
<evidence type="ECO:0000256" key="4">
    <source>
        <dbReference type="SAM" id="Phobius"/>
    </source>
</evidence>